<protein>
    <submittedName>
        <fullName evidence="1">DUF1493 family protein</fullName>
    </submittedName>
</protein>
<name>A0AAJ5UCR5_9ENTR</name>
<accession>A0AAJ5UCR5</accession>
<evidence type="ECO:0000313" key="2">
    <source>
        <dbReference type="Proteomes" id="UP001210130"/>
    </source>
</evidence>
<dbReference type="RefSeq" id="WP_131049000.1">
    <property type="nucleotide sequence ID" value="NZ_CP112887.1"/>
</dbReference>
<sequence>MERDYEAEVIGYIMQRYPIRIHWFKPGFKQVTKEWTLQGDFWFFPEDAEDFLLDIFEHFNIDYSTFESTNYIEYEYPFWQKKPDIKIKPLTVEMIIESANAGRWLYD</sequence>
<dbReference type="EMBL" id="CP112887">
    <property type="protein sequence ID" value="WBW59153.1"/>
    <property type="molecule type" value="Genomic_DNA"/>
</dbReference>
<reference evidence="1 2" key="1">
    <citation type="journal article" date="2023" name="Microbiol. Resour. Announc.">
        <title>Complete Genome Sequence of the First Colistin-Resistant Raoultella electrica Strain.</title>
        <authorList>
            <person name="Aldeia C."/>
            <person name="Campos-Madueno E.I."/>
            <person name="Sendi P."/>
            <person name="Endimiani A."/>
        </authorList>
    </citation>
    <scope>NUCLEOTIDE SEQUENCE [LARGE SCALE GENOMIC DNA]</scope>
    <source>
        <strain evidence="1 2">S2-IND-01-C</strain>
    </source>
</reference>
<gene>
    <name evidence="1" type="ORF">OR613_13930</name>
</gene>
<dbReference type="Pfam" id="PF07377">
    <property type="entry name" value="DUF1493"/>
    <property type="match status" value="1"/>
</dbReference>
<dbReference type="Proteomes" id="UP001210130">
    <property type="component" value="Chromosome"/>
</dbReference>
<evidence type="ECO:0000313" key="1">
    <source>
        <dbReference type="EMBL" id="WBW59153.1"/>
    </source>
</evidence>
<keyword evidence="2" id="KW-1185">Reference proteome</keyword>
<proteinExistence type="predicted"/>
<organism evidence="1 2">
    <name type="scientific">Klebsiella electrica</name>
    <dbReference type="NCBI Taxonomy" id="1259973"/>
    <lineage>
        <taxon>Bacteria</taxon>
        <taxon>Pseudomonadati</taxon>
        <taxon>Pseudomonadota</taxon>
        <taxon>Gammaproteobacteria</taxon>
        <taxon>Enterobacterales</taxon>
        <taxon>Enterobacteriaceae</taxon>
        <taxon>Klebsiella/Raoultella group</taxon>
        <taxon>Klebsiella</taxon>
    </lineage>
</organism>
<dbReference type="InterPro" id="IPR010862">
    <property type="entry name" value="DUF1493"/>
</dbReference>
<dbReference type="AlphaFoldDB" id="A0AAJ5UCR5"/>